<organism evidence="4 5">
    <name type="scientific">Mucuna pruriens</name>
    <name type="common">Velvet bean</name>
    <name type="synonym">Dolichos pruriens</name>
    <dbReference type="NCBI Taxonomy" id="157652"/>
    <lineage>
        <taxon>Eukaryota</taxon>
        <taxon>Viridiplantae</taxon>
        <taxon>Streptophyta</taxon>
        <taxon>Embryophyta</taxon>
        <taxon>Tracheophyta</taxon>
        <taxon>Spermatophyta</taxon>
        <taxon>Magnoliopsida</taxon>
        <taxon>eudicotyledons</taxon>
        <taxon>Gunneridae</taxon>
        <taxon>Pentapetalae</taxon>
        <taxon>rosids</taxon>
        <taxon>fabids</taxon>
        <taxon>Fabales</taxon>
        <taxon>Fabaceae</taxon>
        <taxon>Papilionoideae</taxon>
        <taxon>50 kb inversion clade</taxon>
        <taxon>NPAAA clade</taxon>
        <taxon>indigoferoid/millettioid clade</taxon>
        <taxon>Phaseoleae</taxon>
        <taxon>Mucuna</taxon>
    </lineage>
</organism>
<dbReference type="Gene3D" id="1.20.1560.10">
    <property type="entry name" value="ABC transporter type 1, transmembrane domain"/>
    <property type="match status" value="1"/>
</dbReference>
<evidence type="ECO:0000256" key="3">
    <source>
        <dbReference type="ARBA" id="ARBA00023136"/>
    </source>
</evidence>
<feature type="non-terminal residue" evidence="4">
    <location>
        <position position="298"/>
    </location>
</feature>
<gene>
    <name evidence="4" type="primary">ABCB15</name>
    <name evidence="4" type="ORF">CR513_43312</name>
</gene>
<dbReference type="EMBL" id="QJKJ01009418">
    <property type="protein sequence ID" value="RDX76673.1"/>
    <property type="molecule type" value="Genomic_DNA"/>
</dbReference>
<keyword evidence="2" id="KW-1133">Transmembrane helix</keyword>
<protein>
    <submittedName>
        <fullName evidence="4">ABC transporter B family member 15</fullName>
    </submittedName>
</protein>
<name>A0A371FEZ1_MUCPR</name>
<dbReference type="Proteomes" id="UP000257109">
    <property type="component" value="Unassembled WGS sequence"/>
</dbReference>
<evidence type="ECO:0000256" key="2">
    <source>
        <dbReference type="ARBA" id="ARBA00022989"/>
    </source>
</evidence>
<evidence type="ECO:0000313" key="5">
    <source>
        <dbReference type="Proteomes" id="UP000257109"/>
    </source>
</evidence>
<keyword evidence="3" id="KW-0472">Membrane</keyword>
<comment type="caution">
    <text evidence="4">The sequence shown here is derived from an EMBL/GenBank/DDBJ whole genome shotgun (WGS) entry which is preliminary data.</text>
</comment>
<keyword evidence="5" id="KW-1185">Reference proteome</keyword>
<dbReference type="STRING" id="157652.A0A371FEZ1"/>
<proteinExistence type="predicted"/>
<accession>A0A371FEZ1</accession>
<dbReference type="GO" id="GO:0005524">
    <property type="term" value="F:ATP binding"/>
    <property type="evidence" value="ECO:0007669"/>
    <property type="project" value="InterPro"/>
</dbReference>
<feature type="non-terminal residue" evidence="4">
    <location>
        <position position="1"/>
    </location>
</feature>
<reference evidence="4" key="1">
    <citation type="submission" date="2018-05" db="EMBL/GenBank/DDBJ databases">
        <title>Draft genome of Mucuna pruriens seed.</title>
        <authorList>
            <person name="Nnadi N.E."/>
            <person name="Vos R."/>
            <person name="Hasami M.H."/>
            <person name="Devisetty U.K."/>
            <person name="Aguiy J.C."/>
        </authorList>
    </citation>
    <scope>NUCLEOTIDE SEQUENCE [LARGE SCALE GENOMIC DNA]</scope>
    <source>
        <strain evidence="4">JCA_2017</strain>
    </source>
</reference>
<keyword evidence="1" id="KW-0812">Transmembrane</keyword>
<dbReference type="OrthoDB" id="6500128at2759"/>
<dbReference type="InterPro" id="IPR036640">
    <property type="entry name" value="ABC1_TM_sf"/>
</dbReference>
<evidence type="ECO:0000256" key="1">
    <source>
        <dbReference type="ARBA" id="ARBA00022692"/>
    </source>
</evidence>
<evidence type="ECO:0000313" key="4">
    <source>
        <dbReference type="EMBL" id="RDX76673.1"/>
    </source>
</evidence>
<dbReference type="GO" id="GO:0016020">
    <property type="term" value="C:membrane"/>
    <property type="evidence" value="ECO:0007669"/>
    <property type="project" value="InterPro"/>
</dbReference>
<dbReference type="AlphaFoldDB" id="A0A371FEZ1"/>
<sequence>MDTLKIQPRRGSTDRGGFGCSGWILKARKDVVVSSYEHFSFATFRIRFAHHFLPETPPAYRRVLCAPDSLDQLVSDKSLNISPRIYAQVLCALNSLDWLVSDKSLNISPRIYAQVLCALNSLDWLVFDSRRPMGLLSSNALDQLYIADLLWVFGLWSSGALDQLYIAGLLWHEHQLYTNRVGQHKVFKVQPNRMALGNVIKIGNWIGISQFYAIFPMSSHDKRNHVLKSEKSPDQVWNSMDAYGVAGSISKQAISSIRIVYSYVGEKRTLKAFKSSLQRSMEIGIKQGQTKGMIIGSI</sequence>